<dbReference type="OrthoDB" id="10259681at2759"/>
<evidence type="ECO:0000313" key="3">
    <source>
        <dbReference type="Proteomes" id="UP000027361"/>
    </source>
</evidence>
<dbReference type="STRING" id="1037660.A0A066VSL7"/>
<evidence type="ECO:0008006" key="4">
    <source>
        <dbReference type="Google" id="ProtNLM"/>
    </source>
</evidence>
<dbReference type="InterPro" id="IPR000529">
    <property type="entry name" value="Ribosomal_bS6"/>
</dbReference>
<dbReference type="InterPro" id="IPR035980">
    <property type="entry name" value="Ribosomal_bS6_sf"/>
</dbReference>
<dbReference type="GO" id="GO:0005763">
    <property type="term" value="C:mitochondrial small ribosomal subunit"/>
    <property type="evidence" value="ECO:0007669"/>
    <property type="project" value="TreeGrafter"/>
</dbReference>
<dbReference type="AlphaFoldDB" id="A0A066VSL7"/>
<proteinExistence type="inferred from homology"/>
<dbReference type="GO" id="GO:0006412">
    <property type="term" value="P:translation"/>
    <property type="evidence" value="ECO:0007669"/>
    <property type="project" value="InterPro"/>
</dbReference>
<dbReference type="GeneID" id="25264889"/>
<dbReference type="PANTHER" id="PTHR21011:SF1">
    <property type="entry name" value="SMALL RIBOSOMAL SUBUNIT PROTEIN BS6M"/>
    <property type="match status" value="1"/>
</dbReference>
<dbReference type="InParanoid" id="A0A066VSL7"/>
<dbReference type="InterPro" id="IPR014717">
    <property type="entry name" value="Transl_elong_EF1B/ribsomal_bS6"/>
</dbReference>
<dbReference type="RefSeq" id="XP_013241850.1">
    <property type="nucleotide sequence ID" value="XM_013386396.1"/>
</dbReference>
<name>A0A066VSL7_TILAU</name>
<gene>
    <name evidence="2" type="ORF">K437DRAFT_258139</name>
</gene>
<evidence type="ECO:0000313" key="2">
    <source>
        <dbReference type="EMBL" id="KDN41794.1"/>
    </source>
</evidence>
<dbReference type="Proteomes" id="UP000027361">
    <property type="component" value="Unassembled WGS sequence"/>
</dbReference>
<dbReference type="SUPFAM" id="SSF54995">
    <property type="entry name" value="Ribosomal protein S6"/>
    <property type="match status" value="1"/>
</dbReference>
<dbReference type="OMA" id="RGVQYWG"/>
<evidence type="ECO:0000256" key="1">
    <source>
        <dbReference type="ARBA" id="ARBA00009512"/>
    </source>
</evidence>
<accession>A0A066VSL7</accession>
<dbReference type="GO" id="GO:0070181">
    <property type="term" value="F:small ribosomal subunit rRNA binding"/>
    <property type="evidence" value="ECO:0007669"/>
    <property type="project" value="TreeGrafter"/>
</dbReference>
<dbReference type="PANTHER" id="PTHR21011">
    <property type="entry name" value="MITOCHONDRIAL 28S RIBOSOMAL PROTEIN S6"/>
    <property type="match status" value="1"/>
</dbReference>
<sequence length="165" mass="18130">MTILWATSIHCAAYISASNVPCRFIPAGTRTLCASTGTMPLYELLCIAAYSAESALLRDLIRSSSRLVLDNGGAVRGVQYWGRRTLPQRARAHQQWHTEGDYFLMQFDTNPRTLETLYGRLRADPRVVKYTALKLGDKLQDIVPSVLPASGSGIGRIGMGGKTIQ</sequence>
<dbReference type="CDD" id="cd15465">
    <property type="entry name" value="bS6_mito"/>
    <property type="match status" value="1"/>
</dbReference>
<feature type="non-terminal residue" evidence="2">
    <location>
        <position position="1"/>
    </location>
</feature>
<reference evidence="2 3" key="1">
    <citation type="submission" date="2014-05" db="EMBL/GenBank/DDBJ databases">
        <title>Draft genome sequence of a rare smut relative, Tilletiaria anomala UBC 951.</title>
        <authorList>
            <consortium name="DOE Joint Genome Institute"/>
            <person name="Toome M."/>
            <person name="Kuo A."/>
            <person name="Henrissat B."/>
            <person name="Lipzen A."/>
            <person name="Tritt A."/>
            <person name="Yoshinaga Y."/>
            <person name="Zane M."/>
            <person name="Barry K."/>
            <person name="Grigoriev I.V."/>
            <person name="Spatafora J.W."/>
            <person name="Aimea M.C."/>
        </authorList>
    </citation>
    <scope>NUCLEOTIDE SEQUENCE [LARGE SCALE GENOMIC DNA]</scope>
    <source>
        <strain evidence="2 3">UBC 951</strain>
    </source>
</reference>
<dbReference type="FunCoup" id="A0A066VSL7">
    <property type="interactions" value="108"/>
</dbReference>
<keyword evidence="3" id="KW-1185">Reference proteome</keyword>
<protein>
    <recommendedName>
        <fullName evidence="4">Ribosomal protein S6</fullName>
    </recommendedName>
</protein>
<comment type="similarity">
    <text evidence="1">Belongs to the bacterial ribosomal protein bS6 family.</text>
</comment>
<dbReference type="EMBL" id="JMSN01000076">
    <property type="protein sequence ID" value="KDN41794.1"/>
    <property type="molecule type" value="Genomic_DNA"/>
</dbReference>
<dbReference type="HOGENOM" id="CLU_1611957_0_0_1"/>
<comment type="caution">
    <text evidence="2">The sequence shown here is derived from an EMBL/GenBank/DDBJ whole genome shotgun (WGS) entry which is preliminary data.</text>
</comment>
<dbReference type="GO" id="GO:0003735">
    <property type="term" value="F:structural constituent of ribosome"/>
    <property type="evidence" value="ECO:0007669"/>
    <property type="project" value="InterPro"/>
</dbReference>
<organism evidence="2 3">
    <name type="scientific">Tilletiaria anomala (strain ATCC 24038 / CBS 436.72 / UBC 951)</name>
    <dbReference type="NCBI Taxonomy" id="1037660"/>
    <lineage>
        <taxon>Eukaryota</taxon>
        <taxon>Fungi</taxon>
        <taxon>Dikarya</taxon>
        <taxon>Basidiomycota</taxon>
        <taxon>Ustilaginomycotina</taxon>
        <taxon>Exobasidiomycetes</taxon>
        <taxon>Georgefischeriales</taxon>
        <taxon>Tilletiariaceae</taxon>
        <taxon>Tilletiaria</taxon>
    </lineage>
</organism>
<dbReference type="Gene3D" id="3.30.70.60">
    <property type="match status" value="1"/>
</dbReference>
<dbReference type="Pfam" id="PF01250">
    <property type="entry name" value="Ribosomal_S6"/>
    <property type="match status" value="1"/>
</dbReference>